<feature type="transmembrane region" description="Helical" evidence="8">
    <location>
        <begin position="298"/>
        <end position="322"/>
    </location>
</feature>
<evidence type="ECO:0000256" key="5">
    <source>
        <dbReference type="ARBA" id="ARBA00022989"/>
    </source>
</evidence>
<dbReference type="PANTHER" id="PTHR11256">
    <property type="entry name" value="BCL-2 RELATED"/>
    <property type="match status" value="1"/>
</dbReference>
<dbReference type="GO" id="GO:0008630">
    <property type="term" value="P:intrinsic apoptotic signaling pathway in response to DNA damage"/>
    <property type="evidence" value="ECO:0007669"/>
    <property type="project" value="TreeGrafter"/>
</dbReference>
<organism evidence="10">
    <name type="scientific">Menopon gallinae</name>
    <name type="common">poultry shaft louse</name>
    <dbReference type="NCBI Taxonomy" id="328185"/>
    <lineage>
        <taxon>Eukaryota</taxon>
        <taxon>Metazoa</taxon>
        <taxon>Ecdysozoa</taxon>
        <taxon>Arthropoda</taxon>
        <taxon>Hexapoda</taxon>
        <taxon>Insecta</taxon>
        <taxon>Pterygota</taxon>
        <taxon>Neoptera</taxon>
        <taxon>Paraneoptera</taxon>
        <taxon>Psocodea</taxon>
        <taxon>Troctomorpha</taxon>
        <taxon>Phthiraptera</taxon>
        <taxon>Amblycera</taxon>
        <taxon>Menoponidae</taxon>
        <taxon>Menopon</taxon>
    </lineage>
</organism>
<dbReference type="GO" id="GO:0042981">
    <property type="term" value="P:regulation of apoptotic process"/>
    <property type="evidence" value="ECO:0007669"/>
    <property type="project" value="InterPro"/>
</dbReference>
<evidence type="ECO:0000256" key="8">
    <source>
        <dbReference type="SAM" id="Phobius"/>
    </source>
</evidence>
<dbReference type="PROSITE" id="PS50062">
    <property type="entry name" value="BCL2_FAMILY"/>
    <property type="match status" value="1"/>
</dbReference>
<evidence type="ECO:0000313" key="10">
    <source>
        <dbReference type="EMBL" id="KAL0274203.1"/>
    </source>
</evidence>
<dbReference type="Gene3D" id="1.10.437.10">
    <property type="entry name" value="Blc2-like"/>
    <property type="match status" value="1"/>
</dbReference>
<dbReference type="GO" id="GO:0051400">
    <property type="term" value="F:BH domain binding"/>
    <property type="evidence" value="ECO:0007669"/>
    <property type="project" value="TreeGrafter"/>
</dbReference>
<dbReference type="GO" id="GO:0001836">
    <property type="term" value="P:release of cytochrome c from mitochondria"/>
    <property type="evidence" value="ECO:0007669"/>
    <property type="project" value="TreeGrafter"/>
</dbReference>
<dbReference type="InterPro" id="IPR036834">
    <property type="entry name" value="Bcl-2-like_sf"/>
</dbReference>
<dbReference type="CDD" id="cd06845">
    <property type="entry name" value="Bcl-2_like"/>
    <property type="match status" value="1"/>
</dbReference>
<dbReference type="SMART" id="SM00337">
    <property type="entry name" value="BCL"/>
    <property type="match status" value="1"/>
</dbReference>
<proteinExistence type="inferred from homology"/>
<sequence>MAYIKLTYQGPDETEAHEIVDETASAGEPPGNRDNIAEEDGEQLSVPSAPQSRRGSNFSVSLQPSIQLLQRRKFSFPAALPSNFLGLEGATVGGSARRRFSNVSDAVTRKLSSTIRWRTSEAQCQEIVTVGKSLCSQYIRSRLRRSGYLNKKCGLQRLRSAVSLSGGVLFREVFPDLLGLGVELERMHPKLYINVMRQASSLPGGRITSDKEPGTVLTAVYRELLKTELTWEKLVSLYAVAGGLAVDCVRQGHYDYLISIVEAMEEILEEELAQWIHDKGGWHALTILVRPPTTNWSAYKVCFLASSFIIITLLVVFLLRLYGISTFL</sequence>
<evidence type="ECO:0000256" key="7">
    <source>
        <dbReference type="SAM" id="MobiDB-lite"/>
    </source>
</evidence>
<gene>
    <name evidence="10" type="ORF">PYX00_006682</name>
</gene>
<feature type="domain" description="Bcl-2 Bcl-2 homology region 1-3" evidence="9">
    <location>
        <begin position="177"/>
        <end position="282"/>
    </location>
</feature>
<reference evidence="10" key="1">
    <citation type="journal article" date="2024" name="Gigascience">
        <title>Chromosome-level genome of the poultry shaft louse Menopon gallinae provides insight into the host-switching and adaptive evolution of parasitic lice.</title>
        <authorList>
            <person name="Xu Y."/>
            <person name="Ma L."/>
            <person name="Liu S."/>
            <person name="Liang Y."/>
            <person name="Liu Q."/>
            <person name="He Z."/>
            <person name="Tian L."/>
            <person name="Duan Y."/>
            <person name="Cai W."/>
            <person name="Li H."/>
            <person name="Song F."/>
        </authorList>
    </citation>
    <scope>NUCLEOTIDE SEQUENCE</scope>
    <source>
        <strain evidence="10">Cailab_2023a</strain>
    </source>
</reference>
<comment type="subcellular location">
    <subcellularLocation>
        <location evidence="1">Membrane</location>
        <topology evidence="1">Single-pass membrane protein</topology>
    </subcellularLocation>
</comment>
<keyword evidence="4" id="KW-0053">Apoptosis</keyword>
<feature type="region of interest" description="Disordered" evidence="7">
    <location>
        <begin position="1"/>
        <end position="57"/>
    </location>
</feature>
<name>A0AAW2HXU8_9NEOP</name>
<evidence type="ECO:0000256" key="1">
    <source>
        <dbReference type="ARBA" id="ARBA00004167"/>
    </source>
</evidence>
<comment type="caution">
    <text evidence="10">The sequence shown here is derived from an EMBL/GenBank/DDBJ whole genome shotgun (WGS) entry which is preliminary data.</text>
</comment>
<comment type="similarity">
    <text evidence="2">Belongs to the Bcl-2 family.</text>
</comment>
<dbReference type="InterPro" id="IPR046371">
    <property type="entry name" value="Bcl-2_BH1-3"/>
</dbReference>
<dbReference type="EMBL" id="JARGDH010000003">
    <property type="protein sequence ID" value="KAL0274203.1"/>
    <property type="molecule type" value="Genomic_DNA"/>
</dbReference>
<evidence type="ECO:0000256" key="2">
    <source>
        <dbReference type="ARBA" id="ARBA00009458"/>
    </source>
</evidence>
<keyword evidence="3 8" id="KW-0812">Transmembrane</keyword>
<protein>
    <recommendedName>
        <fullName evidence="9">Bcl-2 Bcl-2 homology region 1-3 domain-containing protein</fullName>
    </recommendedName>
</protein>
<accession>A0AAW2HXU8</accession>
<dbReference type="PANTHER" id="PTHR11256:SF48">
    <property type="entry name" value="BCL-2-RELATED OVARIAN KILLER PROTEIN"/>
    <property type="match status" value="1"/>
</dbReference>
<evidence type="ECO:0000256" key="4">
    <source>
        <dbReference type="ARBA" id="ARBA00022703"/>
    </source>
</evidence>
<feature type="compositionally biased region" description="Polar residues" evidence="7">
    <location>
        <begin position="45"/>
        <end position="57"/>
    </location>
</feature>
<dbReference type="SUPFAM" id="SSF56854">
    <property type="entry name" value="Bcl-2 inhibitors of programmed cell death"/>
    <property type="match status" value="1"/>
</dbReference>
<dbReference type="Pfam" id="PF00452">
    <property type="entry name" value="Bcl-2"/>
    <property type="match status" value="1"/>
</dbReference>
<dbReference type="GO" id="GO:0005741">
    <property type="term" value="C:mitochondrial outer membrane"/>
    <property type="evidence" value="ECO:0007669"/>
    <property type="project" value="TreeGrafter"/>
</dbReference>
<keyword evidence="5 8" id="KW-1133">Transmembrane helix</keyword>
<evidence type="ECO:0000259" key="9">
    <source>
        <dbReference type="SMART" id="SM00337"/>
    </source>
</evidence>
<dbReference type="InterPro" id="IPR026298">
    <property type="entry name" value="Bcl-2_fam"/>
</dbReference>
<keyword evidence="6 8" id="KW-0472">Membrane</keyword>
<evidence type="ECO:0000256" key="6">
    <source>
        <dbReference type="ARBA" id="ARBA00023136"/>
    </source>
</evidence>
<dbReference type="GO" id="GO:0097192">
    <property type="term" value="P:extrinsic apoptotic signaling pathway in absence of ligand"/>
    <property type="evidence" value="ECO:0007669"/>
    <property type="project" value="TreeGrafter"/>
</dbReference>
<evidence type="ECO:0000256" key="3">
    <source>
        <dbReference type="ARBA" id="ARBA00022692"/>
    </source>
</evidence>
<dbReference type="FunFam" id="1.10.437.10:FF:000009">
    <property type="entry name" value="Uncharacterized protein, isoform A"/>
    <property type="match status" value="1"/>
</dbReference>
<dbReference type="InterPro" id="IPR002475">
    <property type="entry name" value="Bcl2-like"/>
</dbReference>
<dbReference type="AlphaFoldDB" id="A0AAW2HXU8"/>